<evidence type="ECO:0000313" key="1">
    <source>
        <dbReference type="EMBL" id="KKL15218.1"/>
    </source>
</evidence>
<feature type="non-terminal residue" evidence="1">
    <location>
        <position position="1"/>
    </location>
</feature>
<accession>A0A0F9DTN8</accession>
<reference evidence="1" key="1">
    <citation type="journal article" date="2015" name="Nature">
        <title>Complex archaea that bridge the gap between prokaryotes and eukaryotes.</title>
        <authorList>
            <person name="Spang A."/>
            <person name="Saw J.H."/>
            <person name="Jorgensen S.L."/>
            <person name="Zaremba-Niedzwiedzka K."/>
            <person name="Martijn J."/>
            <person name="Lind A.E."/>
            <person name="van Eijk R."/>
            <person name="Schleper C."/>
            <person name="Guy L."/>
            <person name="Ettema T.J."/>
        </authorList>
    </citation>
    <scope>NUCLEOTIDE SEQUENCE</scope>
</reference>
<protein>
    <submittedName>
        <fullName evidence="1">Uncharacterized protein</fullName>
    </submittedName>
</protein>
<comment type="caution">
    <text evidence="1">The sequence shown here is derived from an EMBL/GenBank/DDBJ whole genome shotgun (WGS) entry which is preliminary data.</text>
</comment>
<organism evidence="1">
    <name type="scientific">marine sediment metagenome</name>
    <dbReference type="NCBI Taxonomy" id="412755"/>
    <lineage>
        <taxon>unclassified sequences</taxon>
        <taxon>metagenomes</taxon>
        <taxon>ecological metagenomes</taxon>
    </lineage>
</organism>
<gene>
    <name evidence="1" type="ORF">LCGC14_2507740</name>
</gene>
<dbReference type="AlphaFoldDB" id="A0A0F9DTN8"/>
<sequence length="23" mass="2737">QKLMKAKGFKVVEDEDILVFDRK</sequence>
<proteinExistence type="predicted"/>
<name>A0A0F9DTN8_9ZZZZ</name>
<dbReference type="EMBL" id="LAZR01040145">
    <property type="protein sequence ID" value="KKL15218.1"/>
    <property type="molecule type" value="Genomic_DNA"/>
</dbReference>